<evidence type="ECO:0000313" key="2">
    <source>
        <dbReference type="EMBL" id="KAA8572880.1"/>
    </source>
</evidence>
<reference evidence="2 3" key="1">
    <citation type="submission" date="2019-06" db="EMBL/GenBank/DDBJ databases">
        <title>Genome Sequence of the Brown Rot Fungal Pathogen Monilinia fructicola.</title>
        <authorList>
            <person name="De Miccolis Angelini R.M."/>
            <person name="Landi L."/>
            <person name="Abate D."/>
            <person name="Pollastro S."/>
            <person name="Romanazzi G."/>
            <person name="Faretra F."/>
        </authorList>
    </citation>
    <scope>NUCLEOTIDE SEQUENCE [LARGE SCALE GENOMIC DNA]</scope>
    <source>
        <strain evidence="2 3">Mfrc123</strain>
    </source>
</reference>
<evidence type="ECO:0000313" key="3">
    <source>
        <dbReference type="Proteomes" id="UP000322873"/>
    </source>
</evidence>
<accession>A0A5M9JW74</accession>
<protein>
    <submittedName>
        <fullName evidence="2">Uncharacterized protein</fullName>
    </submittedName>
</protein>
<dbReference type="Proteomes" id="UP000322873">
    <property type="component" value="Unassembled WGS sequence"/>
</dbReference>
<dbReference type="AlphaFoldDB" id="A0A5M9JW74"/>
<gene>
    <name evidence="2" type="ORF">EYC84_003445</name>
</gene>
<keyword evidence="1" id="KW-0472">Membrane</keyword>
<comment type="caution">
    <text evidence="2">The sequence shown here is derived from an EMBL/GenBank/DDBJ whole genome shotgun (WGS) entry which is preliminary data.</text>
</comment>
<keyword evidence="3" id="KW-1185">Reference proteome</keyword>
<dbReference type="EMBL" id="VICG01000004">
    <property type="protein sequence ID" value="KAA8572880.1"/>
    <property type="molecule type" value="Genomic_DNA"/>
</dbReference>
<organism evidence="2 3">
    <name type="scientific">Monilinia fructicola</name>
    <name type="common">Brown rot fungus</name>
    <name type="synonym">Ciboria fructicola</name>
    <dbReference type="NCBI Taxonomy" id="38448"/>
    <lineage>
        <taxon>Eukaryota</taxon>
        <taxon>Fungi</taxon>
        <taxon>Dikarya</taxon>
        <taxon>Ascomycota</taxon>
        <taxon>Pezizomycotina</taxon>
        <taxon>Leotiomycetes</taxon>
        <taxon>Helotiales</taxon>
        <taxon>Sclerotiniaceae</taxon>
        <taxon>Monilinia</taxon>
    </lineage>
</organism>
<sequence>MHFQDQTKQPASPQYGPNLHTLHDFAFGFLLVVLHINHFFSHSEIFLQKSAQNTTNIFPPILFCEKAYYLALSPYHIPKRRTEERVHDCTQINRVLSNLLKEEKSFIPPSLAFKDRKIYANDQDIMLPQRLCKYWKNPKCHIQKALQAMAEEISSGGRENGTEEDKRFRIK</sequence>
<feature type="transmembrane region" description="Helical" evidence="1">
    <location>
        <begin position="20"/>
        <end position="40"/>
    </location>
</feature>
<keyword evidence="1" id="KW-1133">Transmembrane helix</keyword>
<keyword evidence="1" id="KW-0812">Transmembrane</keyword>
<proteinExistence type="predicted"/>
<name>A0A5M9JW74_MONFR</name>
<evidence type="ECO:0000256" key="1">
    <source>
        <dbReference type="SAM" id="Phobius"/>
    </source>
</evidence>